<reference evidence="6" key="1">
    <citation type="submission" date="2021-12" db="EMBL/GenBank/DDBJ databases">
        <authorList>
            <person name="King R."/>
        </authorList>
    </citation>
    <scope>NUCLEOTIDE SEQUENCE</scope>
</reference>
<name>A0ABN8AT60_CHISP</name>
<dbReference type="InterPro" id="IPR053031">
    <property type="entry name" value="Cuticle_assoc_protein"/>
</dbReference>
<keyword evidence="1" id="KW-0479">Metal-binding</keyword>
<sequence length="323" mass="37888">MKIKDNEMKCNICETVLYVDEKSSELMEHIKSSHKEVFDLHKENPEATVGFRIEFLHLNVLNDDGDQKTQPVIIGEVCEAESEETEKVTIIKHDADEPKILKKKIRRESEMRKKSWVWKYFDPLSDIMYRCRLCNSILSIKGCNTNNMNRHVRTKHPSVFEAEMSQKKLQDLDSNVETDQHSVQEDIITADFDRYEIETKTQKQLQRRSWIWLYFNRVSNTLAQCKLCKRNICHGGNATGNMNRHLKMIHHKTAPDDHNWVWKVFDRSAEDYFSCKICRYRCSKDSDLDSNVSSILEHLKEEHGVISGEQFSVGHRIKVVPVD</sequence>
<gene>
    <name evidence="6" type="ORF">CHILSU_LOCUS2186</name>
</gene>
<evidence type="ECO:0000313" key="6">
    <source>
        <dbReference type="EMBL" id="CAH0399056.1"/>
    </source>
</evidence>
<dbReference type="SMART" id="SM00614">
    <property type="entry name" value="ZnF_BED"/>
    <property type="match status" value="2"/>
</dbReference>
<keyword evidence="3" id="KW-0862">Zinc</keyword>
<evidence type="ECO:0000256" key="1">
    <source>
        <dbReference type="ARBA" id="ARBA00022723"/>
    </source>
</evidence>
<evidence type="ECO:0000256" key="3">
    <source>
        <dbReference type="ARBA" id="ARBA00022833"/>
    </source>
</evidence>
<organism evidence="6 7">
    <name type="scientific">Chilo suppressalis</name>
    <name type="common">Asiatic rice borer moth</name>
    <dbReference type="NCBI Taxonomy" id="168631"/>
    <lineage>
        <taxon>Eukaryota</taxon>
        <taxon>Metazoa</taxon>
        <taxon>Ecdysozoa</taxon>
        <taxon>Arthropoda</taxon>
        <taxon>Hexapoda</taxon>
        <taxon>Insecta</taxon>
        <taxon>Pterygota</taxon>
        <taxon>Neoptera</taxon>
        <taxon>Endopterygota</taxon>
        <taxon>Lepidoptera</taxon>
        <taxon>Glossata</taxon>
        <taxon>Ditrysia</taxon>
        <taxon>Pyraloidea</taxon>
        <taxon>Crambidae</taxon>
        <taxon>Crambinae</taxon>
        <taxon>Chilo</taxon>
    </lineage>
</organism>
<dbReference type="SMART" id="SM00355">
    <property type="entry name" value="ZnF_C2H2"/>
    <property type="match status" value="4"/>
</dbReference>
<feature type="domain" description="BED-type" evidence="5">
    <location>
        <begin position="206"/>
        <end position="258"/>
    </location>
</feature>
<dbReference type="Pfam" id="PF02892">
    <property type="entry name" value="zf-BED"/>
    <property type="match status" value="2"/>
</dbReference>
<feature type="domain" description="BED-type" evidence="5">
    <location>
        <begin position="112"/>
        <end position="163"/>
    </location>
</feature>
<dbReference type="PROSITE" id="PS50808">
    <property type="entry name" value="ZF_BED"/>
    <property type="match status" value="2"/>
</dbReference>
<dbReference type="Proteomes" id="UP001153292">
    <property type="component" value="Chromosome 13"/>
</dbReference>
<accession>A0ABN8AT60</accession>
<protein>
    <recommendedName>
        <fullName evidence="5">BED-type domain-containing protein</fullName>
    </recommendedName>
</protein>
<evidence type="ECO:0000259" key="5">
    <source>
        <dbReference type="PROSITE" id="PS50808"/>
    </source>
</evidence>
<dbReference type="InterPro" id="IPR013087">
    <property type="entry name" value="Znf_C2H2_type"/>
</dbReference>
<evidence type="ECO:0000256" key="4">
    <source>
        <dbReference type="PROSITE-ProRule" id="PRU00027"/>
    </source>
</evidence>
<dbReference type="InterPro" id="IPR003656">
    <property type="entry name" value="Znf_BED"/>
</dbReference>
<dbReference type="PANTHER" id="PTHR34396:SF25">
    <property type="entry name" value="BOUNDARY ELEMENT ASSOCIATED FACTOR"/>
    <property type="match status" value="1"/>
</dbReference>
<evidence type="ECO:0000256" key="2">
    <source>
        <dbReference type="ARBA" id="ARBA00022771"/>
    </source>
</evidence>
<keyword evidence="7" id="KW-1185">Reference proteome</keyword>
<dbReference type="InterPro" id="IPR036236">
    <property type="entry name" value="Znf_C2H2_sf"/>
</dbReference>
<evidence type="ECO:0000313" key="7">
    <source>
        <dbReference type="Proteomes" id="UP001153292"/>
    </source>
</evidence>
<dbReference type="PANTHER" id="PTHR34396">
    <property type="entry name" value="OS03G0264950 PROTEIN-RELATED"/>
    <property type="match status" value="1"/>
</dbReference>
<dbReference type="EMBL" id="OU963906">
    <property type="protein sequence ID" value="CAH0399056.1"/>
    <property type="molecule type" value="Genomic_DNA"/>
</dbReference>
<keyword evidence="2 4" id="KW-0863">Zinc-finger</keyword>
<proteinExistence type="predicted"/>
<dbReference type="SUPFAM" id="SSF57667">
    <property type="entry name" value="beta-beta-alpha zinc fingers"/>
    <property type="match status" value="2"/>
</dbReference>